<dbReference type="Pfam" id="PF00990">
    <property type="entry name" value="GGDEF"/>
    <property type="match status" value="1"/>
</dbReference>
<dbReference type="InterPro" id="IPR029787">
    <property type="entry name" value="Nucleotide_cyclase"/>
</dbReference>
<dbReference type="Gene3D" id="3.30.70.270">
    <property type="match status" value="1"/>
</dbReference>
<evidence type="ECO:0000313" key="3">
    <source>
        <dbReference type="EMBL" id="CRL43535.1"/>
    </source>
</evidence>
<keyword evidence="4" id="KW-1185">Reference proteome</keyword>
<keyword evidence="1" id="KW-1133">Transmembrane helix</keyword>
<evidence type="ECO:0000256" key="1">
    <source>
        <dbReference type="SAM" id="Phobius"/>
    </source>
</evidence>
<keyword evidence="1" id="KW-0812">Transmembrane</keyword>
<evidence type="ECO:0000313" key="4">
    <source>
        <dbReference type="Proteomes" id="UP000049828"/>
    </source>
</evidence>
<dbReference type="CDD" id="cd01949">
    <property type="entry name" value="GGDEF"/>
    <property type="match status" value="1"/>
</dbReference>
<accession>A0A0M6X113</accession>
<name>A0A0M6X113_9FIRM</name>
<dbReference type="InterPro" id="IPR000160">
    <property type="entry name" value="GGDEF_dom"/>
</dbReference>
<dbReference type="InterPro" id="IPR050469">
    <property type="entry name" value="Diguanylate_Cyclase"/>
</dbReference>
<dbReference type="PANTHER" id="PTHR45138">
    <property type="entry name" value="REGULATORY COMPONENTS OF SENSORY TRANSDUCTION SYSTEM"/>
    <property type="match status" value="1"/>
</dbReference>
<gene>
    <name evidence="3" type="ORF">RIL183_11351</name>
</gene>
<organism evidence="3 4">
    <name type="scientific">Roseburia inulinivorans</name>
    <dbReference type="NCBI Taxonomy" id="360807"/>
    <lineage>
        <taxon>Bacteria</taxon>
        <taxon>Bacillati</taxon>
        <taxon>Bacillota</taxon>
        <taxon>Clostridia</taxon>
        <taxon>Lachnospirales</taxon>
        <taxon>Lachnospiraceae</taxon>
        <taxon>Roseburia</taxon>
    </lineage>
</organism>
<evidence type="ECO:0000259" key="2">
    <source>
        <dbReference type="PROSITE" id="PS50887"/>
    </source>
</evidence>
<dbReference type="GO" id="GO:0052621">
    <property type="term" value="F:diguanylate cyclase activity"/>
    <property type="evidence" value="ECO:0007669"/>
    <property type="project" value="TreeGrafter"/>
</dbReference>
<reference evidence="4" key="1">
    <citation type="submission" date="2015-05" db="EMBL/GenBank/DDBJ databases">
        <authorList>
            <consortium name="Pathogen Informatics"/>
        </authorList>
    </citation>
    <scope>NUCLEOTIDE SEQUENCE [LARGE SCALE GENOMIC DNA]</scope>
    <source>
        <strain evidence="4">L1-83</strain>
    </source>
</reference>
<dbReference type="SMART" id="SM00267">
    <property type="entry name" value="GGDEF"/>
    <property type="match status" value="1"/>
</dbReference>
<sequence length="307" mass="34885">MIMLMPAPFAMFVQGFLMPEDKWAAGSITFLSVLNMAACVLLHMTGVLEFRNAVTFTHILMAMDILYLGYALVHYVKKHGMDRIAKTNIVGIIILFAAFAADIIFFYVISTVVDILGRTGFLVYICLLAWLAASDSMEKLHEGQKAAIYKELALKDILTGLYSRNAYDEWERDNQHPDKTAIVMLDLNNLKKCNDRYGHEAGDTYLKKASEMITNAFSQENTVYRIGGDEFCVIMPDAKENSIEGAMDRLKELQKQYKGTDHSVEVEIACGYAFYDDNVDQSFVDTRKRADTHMYENKRMLKGKEPR</sequence>
<proteinExistence type="predicted"/>
<protein>
    <recommendedName>
        <fullName evidence="2">GGDEF domain-containing protein</fullName>
    </recommendedName>
</protein>
<dbReference type="AlphaFoldDB" id="A0A0M6X113"/>
<dbReference type="EMBL" id="CVRS01000142">
    <property type="protein sequence ID" value="CRL43535.1"/>
    <property type="molecule type" value="Genomic_DNA"/>
</dbReference>
<feature type="transmembrane region" description="Helical" evidence="1">
    <location>
        <begin position="115"/>
        <end position="133"/>
    </location>
</feature>
<feature type="domain" description="GGDEF" evidence="2">
    <location>
        <begin position="178"/>
        <end position="307"/>
    </location>
</feature>
<dbReference type="InterPro" id="IPR043128">
    <property type="entry name" value="Rev_trsase/Diguanyl_cyclase"/>
</dbReference>
<dbReference type="PANTHER" id="PTHR45138:SF9">
    <property type="entry name" value="DIGUANYLATE CYCLASE DGCM-RELATED"/>
    <property type="match status" value="1"/>
</dbReference>
<dbReference type="SUPFAM" id="SSF55073">
    <property type="entry name" value="Nucleotide cyclase"/>
    <property type="match status" value="1"/>
</dbReference>
<dbReference type="STRING" id="360807.ERS852392_02407"/>
<dbReference type="PROSITE" id="PS50887">
    <property type="entry name" value="GGDEF"/>
    <property type="match status" value="1"/>
</dbReference>
<keyword evidence="1" id="KW-0472">Membrane</keyword>
<feature type="transmembrane region" description="Helical" evidence="1">
    <location>
        <begin position="55"/>
        <end position="76"/>
    </location>
</feature>
<feature type="transmembrane region" description="Helical" evidence="1">
    <location>
        <begin position="88"/>
        <end position="109"/>
    </location>
</feature>
<dbReference type="NCBIfam" id="TIGR00254">
    <property type="entry name" value="GGDEF"/>
    <property type="match status" value="1"/>
</dbReference>
<dbReference type="Proteomes" id="UP000049828">
    <property type="component" value="Unassembled WGS sequence"/>
</dbReference>